<reference evidence="2 3" key="1">
    <citation type="journal article" date="2019" name="Int. J. Syst. Evol. Microbiol.">
        <title>The Global Catalogue of Microorganisms (GCM) 10K type strain sequencing project: providing services to taxonomists for standard genome sequencing and annotation.</title>
        <authorList>
            <consortium name="The Broad Institute Genomics Platform"/>
            <consortium name="The Broad Institute Genome Sequencing Center for Infectious Disease"/>
            <person name="Wu L."/>
            <person name="Ma J."/>
        </authorList>
    </citation>
    <scope>NUCLEOTIDE SEQUENCE [LARGE SCALE GENOMIC DNA]</scope>
    <source>
        <strain evidence="2 3">JCM 11896</strain>
    </source>
</reference>
<gene>
    <name evidence="2" type="ORF">GCM10009613_15360</name>
</gene>
<evidence type="ECO:0000313" key="2">
    <source>
        <dbReference type="EMBL" id="GAA1384474.1"/>
    </source>
</evidence>
<name>A0ABN1XLP4_9PSEU</name>
<sequence length="460" mass="46562">MSVWNDFGPGRPVGAAEFVAAAGNLLGAALAALGEDDGPGARADLVDGLAAVLRLDGPYATLRLDTGPAGQPARAELALSAAAASELVLDLVGRAVPEAPARIDDIHSSCVGYAWTPAVVALLLERPGRHAARNLYNEWLWQLVLLRDALIPFNTPERARVHADADGLTRLQDDRDRFVVQLMTRRVAHAELVRFAARVGVPDAAVPGSAFGFRTGDALVLPPVALGGPVLGPAHLLEWRTGGIDGLPDGDTVFFVPADAAGDRSGPDADPRDLGDVTVVPIHGRLVAGAPGPAGGYSLDLVVGFDEHEWRADLGRALAGHRYAIRPAGGDAAAAATDAGAGTAGTATSSTTGPATSDTAGPATNSTAGPATSDTAGPATNSTAGPATSDTAGTAAWSGCAVLRRDGAVDLPTGGGVVPTGGQWALTLALLGRLTPGSVVLWQGQDVSSVPDAVLLDLRT</sequence>
<evidence type="ECO:0000313" key="3">
    <source>
        <dbReference type="Proteomes" id="UP001501414"/>
    </source>
</evidence>
<dbReference type="EMBL" id="BAAAJK010000006">
    <property type="protein sequence ID" value="GAA1384474.1"/>
    <property type="molecule type" value="Genomic_DNA"/>
</dbReference>
<evidence type="ECO:0000256" key="1">
    <source>
        <dbReference type="SAM" id="MobiDB-lite"/>
    </source>
</evidence>
<organism evidence="2 3">
    <name type="scientific">Pseudonocardia kongjuensis</name>
    <dbReference type="NCBI Taxonomy" id="102227"/>
    <lineage>
        <taxon>Bacteria</taxon>
        <taxon>Bacillati</taxon>
        <taxon>Actinomycetota</taxon>
        <taxon>Actinomycetes</taxon>
        <taxon>Pseudonocardiales</taxon>
        <taxon>Pseudonocardiaceae</taxon>
        <taxon>Pseudonocardia</taxon>
    </lineage>
</organism>
<comment type="caution">
    <text evidence="2">The sequence shown here is derived from an EMBL/GenBank/DDBJ whole genome shotgun (WGS) entry which is preliminary data.</text>
</comment>
<protein>
    <submittedName>
        <fullName evidence="2">Uncharacterized protein</fullName>
    </submittedName>
</protein>
<feature type="compositionally biased region" description="Low complexity" evidence="1">
    <location>
        <begin position="341"/>
        <end position="364"/>
    </location>
</feature>
<feature type="region of interest" description="Disordered" evidence="1">
    <location>
        <begin position="341"/>
        <end position="393"/>
    </location>
</feature>
<dbReference type="Proteomes" id="UP001501414">
    <property type="component" value="Unassembled WGS sequence"/>
</dbReference>
<proteinExistence type="predicted"/>
<feature type="compositionally biased region" description="Polar residues" evidence="1">
    <location>
        <begin position="365"/>
        <end position="392"/>
    </location>
</feature>
<keyword evidence="3" id="KW-1185">Reference proteome</keyword>
<dbReference type="RefSeq" id="WP_344019852.1">
    <property type="nucleotide sequence ID" value="NZ_BAAAJK010000006.1"/>
</dbReference>
<accession>A0ABN1XLP4</accession>